<reference evidence="3 4" key="1">
    <citation type="submission" date="2020-04" db="EMBL/GenBank/DDBJ databases">
        <title>Novel species.</title>
        <authorList>
            <person name="Teo W.F.A."/>
            <person name="Lipun K."/>
            <person name="Srisuk N."/>
            <person name="Duangmal K."/>
        </authorList>
    </citation>
    <scope>NUCLEOTIDE SEQUENCE [LARGE SCALE GENOMIC DNA]</scope>
    <source>
        <strain evidence="3 4">K13G38</strain>
    </source>
</reference>
<evidence type="ECO:0000256" key="1">
    <source>
        <dbReference type="SAM" id="MobiDB-lite"/>
    </source>
</evidence>
<name>A0ABX1JKC0_9PSEU</name>
<dbReference type="EMBL" id="JAAXLS010000063">
    <property type="protein sequence ID" value="NKQ58702.1"/>
    <property type="molecule type" value="Genomic_DNA"/>
</dbReference>
<feature type="transmembrane region" description="Helical" evidence="2">
    <location>
        <begin position="30"/>
        <end position="49"/>
    </location>
</feature>
<evidence type="ECO:0000313" key="3">
    <source>
        <dbReference type="EMBL" id="NKQ58702.1"/>
    </source>
</evidence>
<proteinExistence type="predicted"/>
<sequence length="50" mass="5167">MSRSSASSSSAKPGTQAGEKATPTEVKRRWAVTGLVLILGAGIVARRIGR</sequence>
<evidence type="ECO:0000256" key="2">
    <source>
        <dbReference type="SAM" id="Phobius"/>
    </source>
</evidence>
<comment type="caution">
    <text evidence="3">The sequence shown here is derived from an EMBL/GenBank/DDBJ whole genome shotgun (WGS) entry which is preliminary data.</text>
</comment>
<gene>
    <name evidence="3" type="ORF">HFP15_38250</name>
</gene>
<protein>
    <submittedName>
        <fullName evidence="3">Uncharacterized protein</fullName>
    </submittedName>
</protein>
<organism evidence="3 4">
    <name type="scientific">Amycolatopsis acididurans</name>
    <dbReference type="NCBI Taxonomy" id="2724524"/>
    <lineage>
        <taxon>Bacteria</taxon>
        <taxon>Bacillati</taxon>
        <taxon>Actinomycetota</taxon>
        <taxon>Actinomycetes</taxon>
        <taxon>Pseudonocardiales</taxon>
        <taxon>Pseudonocardiaceae</taxon>
        <taxon>Amycolatopsis</taxon>
    </lineage>
</organism>
<accession>A0ABX1JKC0</accession>
<keyword evidence="4" id="KW-1185">Reference proteome</keyword>
<keyword evidence="2" id="KW-0472">Membrane</keyword>
<keyword evidence="2" id="KW-0812">Transmembrane</keyword>
<feature type="compositionally biased region" description="Low complexity" evidence="1">
    <location>
        <begin position="1"/>
        <end position="11"/>
    </location>
</feature>
<keyword evidence="2" id="KW-1133">Transmembrane helix</keyword>
<evidence type="ECO:0000313" key="4">
    <source>
        <dbReference type="Proteomes" id="UP000715441"/>
    </source>
</evidence>
<dbReference type="Proteomes" id="UP000715441">
    <property type="component" value="Unassembled WGS sequence"/>
</dbReference>
<feature type="region of interest" description="Disordered" evidence="1">
    <location>
        <begin position="1"/>
        <end position="25"/>
    </location>
</feature>